<gene>
    <name evidence="1" type="ORF">BGP82_25120</name>
</gene>
<dbReference type="RefSeq" id="WP_103470234.1">
    <property type="nucleotide sequence ID" value="NZ_MING01000083.1"/>
</dbReference>
<name>A0A2S3WU34_PSEPU</name>
<accession>A0A2S3WU34</accession>
<organism evidence="1 2">
    <name type="scientific">Pseudomonas putida</name>
    <name type="common">Arthrobacter siderocapsulatus</name>
    <dbReference type="NCBI Taxonomy" id="303"/>
    <lineage>
        <taxon>Bacteria</taxon>
        <taxon>Pseudomonadati</taxon>
        <taxon>Pseudomonadota</taxon>
        <taxon>Gammaproteobacteria</taxon>
        <taxon>Pseudomonadales</taxon>
        <taxon>Pseudomonadaceae</taxon>
        <taxon>Pseudomonas</taxon>
    </lineage>
</organism>
<sequence length="76" mass="8346">MLIDGRLVALCEQDVANARQQLGLPLDYFLVEATQQLFHDTGNGLAIIPLPADTFVMAFENTNGDRKYGAVKLIPI</sequence>
<dbReference type="EMBL" id="MING01000083">
    <property type="protein sequence ID" value="POG04524.1"/>
    <property type="molecule type" value="Genomic_DNA"/>
</dbReference>
<reference evidence="1 2" key="2">
    <citation type="submission" date="2018-03" db="EMBL/GenBank/DDBJ databases">
        <title>Draft genome of Pseudomonas putida strain KH-18-2.</title>
        <authorList>
            <person name="Yoshizawa S."/>
            <person name="Khan N.H."/>
            <person name="Nishimura M."/>
            <person name="Chiura H.X."/>
            <person name="Ogura Y."/>
            <person name="Hayashi T."/>
            <person name="Kogure K."/>
        </authorList>
    </citation>
    <scope>NUCLEOTIDE SEQUENCE [LARGE SCALE GENOMIC DNA]</scope>
    <source>
        <strain evidence="1 2">KH-18-2</strain>
    </source>
</reference>
<protein>
    <submittedName>
        <fullName evidence="1">Uncharacterized protein</fullName>
    </submittedName>
</protein>
<proteinExistence type="predicted"/>
<evidence type="ECO:0000313" key="1">
    <source>
        <dbReference type="EMBL" id="POG04524.1"/>
    </source>
</evidence>
<reference evidence="1 2" key="1">
    <citation type="submission" date="2016-08" db="EMBL/GenBank/DDBJ databases">
        <authorList>
            <person name="Seilhamer J.J."/>
        </authorList>
    </citation>
    <scope>NUCLEOTIDE SEQUENCE [LARGE SCALE GENOMIC DNA]</scope>
    <source>
        <strain evidence="1 2">KH-18-2</strain>
    </source>
</reference>
<evidence type="ECO:0000313" key="2">
    <source>
        <dbReference type="Proteomes" id="UP000237378"/>
    </source>
</evidence>
<dbReference type="Proteomes" id="UP000237378">
    <property type="component" value="Unassembled WGS sequence"/>
</dbReference>
<comment type="caution">
    <text evidence="1">The sequence shown here is derived from an EMBL/GenBank/DDBJ whole genome shotgun (WGS) entry which is preliminary data.</text>
</comment>
<dbReference type="AlphaFoldDB" id="A0A2S3WU34"/>